<gene>
    <name evidence="4" type="ORF">DXC31_15215</name>
</gene>
<evidence type="ECO:0000256" key="2">
    <source>
        <dbReference type="ARBA" id="ARBA00023125"/>
    </source>
</evidence>
<comment type="caution">
    <text evidence="4">The sequence shown here is derived from an EMBL/GenBank/DDBJ whole genome shotgun (WGS) entry which is preliminary data.</text>
</comment>
<dbReference type="SUPFAM" id="SSF46689">
    <property type="entry name" value="Homeodomain-like"/>
    <property type="match status" value="1"/>
</dbReference>
<dbReference type="PANTHER" id="PTHR43280">
    <property type="entry name" value="ARAC-FAMILY TRANSCRIPTIONAL REGULATOR"/>
    <property type="match status" value="1"/>
</dbReference>
<keyword evidence="1" id="KW-0805">Transcription regulation</keyword>
<evidence type="ECO:0000313" key="4">
    <source>
        <dbReference type="EMBL" id="RGM18883.1"/>
    </source>
</evidence>
<dbReference type="SMART" id="SM00342">
    <property type="entry name" value="HTH_ARAC"/>
    <property type="match status" value="1"/>
</dbReference>
<dbReference type="EMBL" id="QSSX01000055">
    <property type="protein sequence ID" value="RGM18883.1"/>
    <property type="molecule type" value="Genomic_DNA"/>
</dbReference>
<dbReference type="InterPro" id="IPR020449">
    <property type="entry name" value="Tscrpt_reg_AraC-type_HTH"/>
</dbReference>
<dbReference type="InterPro" id="IPR014710">
    <property type="entry name" value="RmlC-like_jellyroll"/>
</dbReference>
<dbReference type="PANTHER" id="PTHR43280:SF2">
    <property type="entry name" value="HTH-TYPE TRANSCRIPTIONAL REGULATOR EXSA"/>
    <property type="match status" value="1"/>
</dbReference>
<dbReference type="GO" id="GO:0003700">
    <property type="term" value="F:DNA-binding transcription factor activity"/>
    <property type="evidence" value="ECO:0007669"/>
    <property type="project" value="InterPro"/>
</dbReference>
<dbReference type="InterPro" id="IPR013096">
    <property type="entry name" value="Cupin_2"/>
</dbReference>
<evidence type="ECO:0000256" key="3">
    <source>
        <dbReference type="ARBA" id="ARBA00023163"/>
    </source>
</evidence>
<protein>
    <submittedName>
        <fullName evidence="4">AraC family transcriptional regulator</fullName>
    </submittedName>
</protein>
<name>A0A3E4UX71_MEDGN</name>
<reference evidence="4 5" key="1">
    <citation type="submission" date="2018-08" db="EMBL/GenBank/DDBJ databases">
        <title>A genome reference for cultivated species of the human gut microbiota.</title>
        <authorList>
            <person name="Zou Y."/>
            <person name="Xue W."/>
            <person name="Luo G."/>
        </authorList>
    </citation>
    <scope>NUCLEOTIDE SEQUENCE [LARGE SCALE GENOMIC DNA]</scope>
    <source>
        <strain evidence="4 5">TF01-20-2</strain>
    </source>
</reference>
<dbReference type="Pfam" id="PF07883">
    <property type="entry name" value="Cupin_2"/>
    <property type="match status" value="1"/>
</dbReference>
<evidence type="ECO:0000256" key="1">
    <source>
        <dbReference type="ARBA" id="ARBA00023015"/>
    </source>
</evidence>
<keyword evidence="2" id="KW-0238">DNA-binding</keyword>
<dbReference type="Gene3D" id="2.60.120.10">
    <property type="entry name" value="Jelly Rolls"/>
    <property type="match status" value="1"/>
</dbReference>
<accession>A0A3E4UX71</accession>
<sequence>MTIITVHSYLEKERIYMMTLSALNQFLKQHTPEETQRLNGVKKDYSQFPVARGKFDTPCYRFDTNLEDLRSLFLSKKVLPSYYNFAVVKQDRFENVPLHIHEWLELSYIYSGACTMTINKTTFRLKAGQMVLISQNAPHSVKRCSENDIIINFLLTREYLNGTFFERLSQDNYLTHFFIEALNTTMQESRYIVFSPEQKQNRLADLTNQFLCEFYSPSVTSGPFLDSLFTLITCEMINLFQHGMVLDHASVDQIYTILRYIETNFADCTLSSTAEFFNMHPNYLSAYIRQHTGTTYKELVQTHRLSQAAKLLRSTALSTNDISLAVGYQNTSFFFQLFRKKYGCTPMEYRNMLHASDTPNM</sequence>
<evidence type="ECO:0000313" key="5">
    <source>
        <dbReference type="Proteomes" id="UP000260808"/>
    </source>
</evidence>
<dbReference type="GO" id="GO:0043565">
    <property type="term" value="F:sequence-specific DNA binding"/>
    <property type="evidence" value="ECO:0007669"/>
    <property type="project" value="InterPro"/>
</dbReference>
<dbReference type="PRINTS" id="PR00032">
    <property type="entry name" value="HTHARAC"/>
</dbReference>
<dbReference type="Proteomes" id="UP000260808">
    <property type="component" value="Unassembled WGS sequence"/>
</dbReference>
<dbReference type="InterPro" id="IPR011051">
    <property type="entry name" value="RmlC_Cupin_sf"/>
</dbReference>
<dbReference type="InterPro" id="IPR018060">
    <property type="entry name" value="HTH_AraC"/>
</dbReference>
<dbReference type="PROSITE" id="PS01124">
    <property type="entry name" value="HTH_ARAC_FAMILY_2"/>
    <property type="match status" value="1"/>
</dbReference>
<dbReference type="Pfam" id="PF12833">
    <property type="entry name" value="HTH_18"/>
    <property type="match status" value="1"/>
</dbReference>
<dbReference type="SUPFAM" id="SSF51182">
    <property type="entry name" value="RmlC-like cupins"/>
    <property type="match status" value="1"/>
</dbReference>
<organism evidence="4 5">
    <name type="scientific">Mediterraneibacter gnavus</name>
    <name type="common">Ruminococcus gnavus</name>
    <dbReference type="NCBI Taxonomy" id="33038"/>
    <lineage>
        <taxon>Bacteria</taxon>
        <taxon>Bacillati</taxon>
        <taxon>Bacillota</taxon>
        <taxon>Clostridia</taxon>
        <taxon>Lachnospirales</taxon>
        <taxon>Lachnospiraceae</taxon>
        <taxon>Mediterraneibacter</taxon>
    </lineage>
</organism>
<keyword evidence="3" id="KW-0804">Transcription</keyword>
<dbReference type="AlphaFoldDB" id="A0A3E4UX71"/>
<dbReference type="InterPro" id="IPR009057">
    <property type="entry name" value="Homeodomain-like_sf"/>
</dbReference>
<dbReference type="Gene3D" id="1.10.10.60">
    <property type="entry name" value="Homeodomain-like"/>
    <property type="match status" value="2"/>
</dbReference>
<proteinExistence type="predicted"/>